<reference evidence="3 4" key="1">
    <citation type="submission" date="2016-02" db="EMBL/GenBank/DDBJ databases">
        <title>Genome analysis of coral dinoflagellate symbionts highlights evolutionary adaptations to a symbiotic lifestyle.</title>
        <authorList>
            <person name="Aranda M."/>
            <person name="Li Y."/>
            <person name="Liew Y.J."/>
            <person name="Baumgarten S."/>
            <person name="Simakov O."/>
            <person name="Wilson M."/>
            <person name="Piel J."/>
            <person name="Ashoor H."/>
            <person name="Bougouffa S."/>
            <person name="Bajic V.B."/>
            <person name="Ryu T."/>
            <person name="Ravasi T."/>
            <person name="Bayer T."/>
            <person name="Micklem G."/>
            <person name="Kim H."/>
            <person name="Bhak J."/>
            <person name="Lajeunesse T.C."/>
            <person name="Voolstra C.R."/>
        </authorList>
    </citation>
    <scope>NUCLEOTIDE SEQUENCE [LARGE SCALE GENOMIC DNA]</scope>
    <source>
        <strain evidence="3 4">CCMP2467</strain>
    </source>
</reference>
<feature type="compositionally biased region" description="Basic and acidic residues" evidence="1">
    <location>
        <begin position="533"/>
        <end position="543"/>
    </location>
</feature>
<dbReference type="OrthoDB" id="431964at2759"/>
<gene>
    <name evidence="3" type="ORF">AK812_SmicGene38933</name>
</gene>
<organism evidence="3 4">
    <name type="scientific">Symbiodinium microadriaticum</name>
    <name type="common">Dinoflagellate</name>
    <name type="synonym">Zooxanthella microadriatica</name>
    <dbReference type="NCBI Taxonomy" id="2951"/>
    <lineage>
        <taxon>Eukaryota</taxon>
        <taxon>Sar</taxon>
        <taxon>Alveolata</taxon>
        <taxon>Dinophyceae</taxon>
        <taxon>Suessiales</taxon>
        <taxon>Symbiodiniaceae</taxon>
        <taxon>Symbiodinium</taxon>
    </lineage>
</organism>
<dbReference type="Pfam" id="PF08588">
    <property type="entry name" value="Duc1"/>
    <property type="match status" value="1"/>
</dbReference>
<keyword evidence="4" id="KW-1185">Reference proteome</keyword>
<protein>
    <recommendedName>
        <fullName evidence="2">Domain of unknown function at the cortex 1 domain-containing protein</fullName>
    </recommendedName>
</protein>
<sequence length="1247" mass="140648">MPRSERSAGFSSPASPGSTSSGGSEAQLLGAPLYYCNMLGPPNPPRRDAADLEAIDEEQLQLSEQSARSLAWHSNIVLRFFCWQFRRCYLEEVQARPSRSISSSFAAWGRTQGELHAGDVLERTVAHLDSRAASTLREDFHWLESCLRRRPARNDRAWILTTGNQFCPKQPVLQQQLWQGVLSHPQQRLPGPLAQEVAETLFNMASALWYQDYLMVLLPWLEPAEQLRFQQWFQQYERNQFLALPRDTEEALPPEPPVDRHALPRGARTSVDCRRKYSYFATQAKCADAAAFCEKCRPRVLTEELQILRQYFEDLYQSPANCTTAWRLTSCGLSPLLWLGFTLLLFDQLQTVLPENALTAFADDFHVQWQFWQPRDFHNAIPRILHILRDAGMEIALDKTAILLAIKGWYPVVRPIAVTKARTDIDSYLPSPPWVSDNASLLAHGAFAPEESEVWYKVRPHCMATFMDGQQLAEATAELAQFGGMMKPMGFLSEPSTGPPSSVGDHQPMEADTEKRTMEESNSTAQATQAKFAKGEAKGEKAPEAPAAAGTGKGRPESTQATEDKTQRGNGDSRGSRASGSQEWNPKGQYRQEQEDRIKDLLVQVARLTVRLEDQLAISNLDCEFILFFQTRASNNPWSITDSLYQVGVDWKKQKETEPASLSQPLRNVMLYCVLTSMLQMMQRLEDKQQVDVIQRASELKLTEGTTYVYMRWDAASKSHQKDQMDPMEHAEAVTLVKNMLAYTAYPDVVGRFHALRPLTQTLNSEVIPFLLTIQNRSEASQEMYRALRRFCRNAATHLVAMTIRPSKLGRSPLAQQVDKLMQASLPALFPLQVNRFDADGNKLHTPIKPNEAPAPHKRRHASALGPAAGRTLMDEGDGDGLVLHARSCPGNGFLPMQINGAPVEFECDNFVGRCVLLHRPVWSYDDKEPADLAKAQYPYKEHFHGRKRLWEWRIQGRFKRRPGVLYTGVELESYVPVNFATRTLMRGIIPLVQGALQCKQIRHELGREDDPTLRPTVVAPIWAADNTLVHEDPNAAPDISDTSLPSGFNRKAARHFWDEVWNGGGPYFDGPSGGPTFTFAIWGPAQLLDLRSWVFRKLPLMWGKSLSLEPFCGKQPVHAVIYEMASGIGLDAEHRQFEKVYIMDIRLMPGALWSSYAMGEASPLPTEPVDPENPLIKRTPSSDSFCSALSELDDVEDGHGLLTPNSSRELPRRPLVRQTTPSSESRWLLADLRACCRRRRRSNYLL</sequence>
<feature type="region of interest" description="Disordered" evidence="1">
    <location>
        <begin position="1197"/>
        <end position="1219"/>
    </location>
</feature>
<accession>A0A1Q9CCG5</accession>
<evidence type="ECO:0000256" key="1">
    <source>
        <dbReference type="SAM" id="MobiDB-lite"/>
    </source>
</evidence>
<evidence type="ECO:0000259" key="2">
    <source>
        <dbReference type="Pfam" id="PF08588"/>
    </source>
</evidence>
<evidence type="ECO:0000313" key="4">
    <source>
        <dbReference type="Proteomes" id="UP000186817"/>
    </source>
</evidence>
<evidence type="ECO:0000313" key="3">
    <source>
        <dbReference type="EMBL" id="OLP80629.1"/>
    </source>
</evidence>
<dbReference type="Proteomes" id="UP000186817">
    <property type="component" value="Unassembled WGS sequence"/>
</dbReference>
<feature type="region of interest" description="Disordered" evidence="1">
    <location>
        <begin position="488"/>
        <end position="593"/>
    </location>
</feature>
<name>A0A1Q9CCG5_SYMMI</name>
<feature type="compositionally biased region" description="Polar residues" evidence="1">
    <location>
        <begin position="520"/>
        <end position="529"/>
    </location>
</feature>
<feature type="region of interest" description="Disordered" evidence="1">
    <location>
        <begin position="1"/>
        <end position="26"/>
    </location>
</feature>
<feature type="domain" description="Domain of unknown function at the cortex 1" evidence="2">
    <location>
        <begin position="888"/>
        <end position="1128"/>
    </location>
</feature>
<feature type="compositionally biased region" description="Basic and acidic residues" evidence="1">
    <location>
        <begin position="507"/>
        <end position="519"/>
    </location>
</feature>
<proteinExistence type="predicted"/>
<comment type="caution">
    <text evidence="3">The sequence shown here is derived from an EMBL/GenBank/DDBJ whole genome shotgun (WGS) entry which is preliminary data.</text>
</comment>
<feature type="compositionally biased region" description="Low complexity" evidence="1">
    <location>
        <begin position="7"/>
        <end position="24"/>
    </location>
</feature>
<dbReference type="InterPro" id="IPR013897">
    <property type="entry name" value="Duc1"/>
</dbReference>
<dbReference type="EMBL" id="LSRX01001363">
    <property type="protein sequence ID" value="OLP80629.1"/>
    <property type="molecule type" value="Genomic_DNA"/>
</dbReference>
<dbReference type="AlphaFoldDB" id="A0A1Q9CCG5"/>